<organism evidence="5 6">
    <name type="scientific">SAR86 cluster bacterium BACL1 MAG-120920-bin57</name>
    <dbReference type="NCBI Taxonomy" id="1655571"/>
    <lineage>
        <taxon>Bacteria</taxon>
        <taxon>Pseudomonadati</taxon>
        <taxon>Pseudomonadota</taxon>
        <taxon>Gammaproteobacteria</taxon>
        <taxon>SAR86 cluster</taxon>
    </lineage>
</organism>
<evidence type="ECO:0008006" key="7">
    <source>
        <dbReference type="Google" id="ProtNLM"/>
    </source>
</evidence>
<dbReference type="PIRSF" id="PIRSF000105">
    <property type="entry name" value="HCDH"/>
    <property type="match status" value="1"/>
</dbReference>
<feature type="non-terminal residue" evidence="5">
    <location>
        <position position="354"/>
    </location>
</feature>
<feature type="domain" description="3-hydroxyacyl-CoA dehydrogenase C-terminal" evidence="3">
    <location>
        <begin position="174"/>
        <end position="272"/>
    </location>
</feature>
<comment type="caution">
    <text evidence="5">The sequence shown here is derived from an EMBL/GenBank/DDBJ whole genome shotgun (WGS) entry which is preliminary data.</text>
</comment>
<evidence type="ECO:0000256" key="2">
    <source>
        <dbReference type="PIRSR" id="PIRSR000105-1"/>
    </source>
</evidence>
<protein>
    <recommendedName>
        <fullName evidence="7">3-hydroxybutyryl-CoA dehydrogenase</fullName>
    </recommendedName>
</protein>
<evidence type="ECO:0000259" key="3">
    <source>
        <dbReference type="Pfam" id="PF00725"/>
    </source>
</evidence>
<dbReference type="GO" id="GO:0006631">
    <property type="term" value="P:fatty acid metabolic process"/>
    <property type="evidence" value="ECO:0007669"/>
    <property type="project" value="InterPro"/>
</dbReference>
<dbReference type="GO" id="GO:0070403">
    <property type="term" value="F:NAD+ binding"/>
    <property type="evidence" value="ECO:0007669"/>
    <property type="project" value="InterPro"/>
</dbReference>
<dbReference type="PANTHER" id="PTHR48075">
    <property type="entry name" value="3-HYDROXYACYL-COA DEHYDROGENASE FAMILY PROTEIN"/>
    <property type="match status" value="1"/>
</dbReference>
<dbReference type="InterPro" id="IPR013328">
    <property type="entry name" value="6PGD_dom2"/>
</dbReference>
<dbReference type="InterPro" id="IPR036291">
    <property type="entry name" value="NAD(P)-bd_dom_sf"/>
</dbReference>
<dbReference type="Gene3D" id="3.40.50.720">
    <property type="entry name" value="NAD(P)-binding Rossmann-like Domain"/>
    <property type="match status" value="1"/>
</dbReference>
<evidence type="ECO:0000256" key="1">
    <source>
        <dbReference type="ARBA" id="ARBA00023002"/>
    </source>
</evidence>
<dbReference type="GO" id="GO:0016616">
    <property type="term" value="F:oxidoreductase activity, acting on the CH-OH group of donors, NAD or NADP as acceptor"/>
    <property type="evidence" value="ECO:0007669"/>
    <property type="project" value="InterPro"/>
</dbReference>
<evidence type="ECO:0000259" key="4">
    <source>
        <dbReference type="Pfam" id="PF02737"/>
    </source>
</evidence>
<dbReference type="InterPro" id="IPR006108">
    <property type="entry name" value="3HC_DH_C"/>
</dbReference>
<dbReference type="Pfam" id="PF02737">
    <property type="entry name" value="3HCDH_N"/>
    <property type="match status" value="1"/>
</dbReference>
<dbReference type="InterPro" id="IPR006176">
    <property type="entry name" value="3-OHacyl-CoA_DH_NAD-bd"/>
</dbReference>
<dbReference type="Proteomes" id="UP000050874">
    <property type="component" value="Unassembled WGS sequence"/>
</dbReference>
<keyword evidence="1" id="KW-0560">Oxidoreductase</keyword>
<dbReference type="InterPro" id="IPR022694">
    <property type="entry name" value="3-OHacyl-CoA_DH"/>
</dbReference>
<dbReference type="AlphaFoldDB" id="A0A0R2Q042"/>
<evidence type="ECO:0000313" key="5">
    <source>
        <dbReference type="EMBL" id="KRO41178.1"/>
    </source>
</evidence>
<feature type="domain" description="3-hydroxyacyl-CoA dehydrogenase NAD binding" evidence="4">
    <location>
        <begin position="1"/>
        <end position="170"/>
    </location>
</feature>
<dbReference type="Pfam" id="PF00725">
    <property type="entry name" value="3HCDH"/>
    <property type="match status" value="1"/>
</dbReference>
<sequence>MGCANAITAGLAGYKVIIFDISTISLDSVPLRLKEIGNFLAMQGLVLQSEVENVISKIKTTNDLVLATAHADLVSESVFENLDVKREVHKQLDRLCLPHTIITTNTSSFLVSEIDDVVSNDRGRLFAALHSHLGSVLVDIVGGPRTLLSTIDILERYVLSINALPLVLKKETRGYVLNAMLGPVLATSMLLCQSGNATVAEIDRAWMSQQVVKIGPFGLIDLFGLNVVYESSQNPRPLSDYEINKAKIMALLKPYIELDELGAKKGKGFYSYPNPDYAQPDFLSVEDDIKEYNYSLLRSALINAAVILAVNDVASPDIIDNAWKVAMTSPSGPFELLNGLGGETYLKLLNEQIS</sequence>
<evidence type="ECO:0000313" key="6">
    <source>
        <dbReference type="Proteomes" id="UP000050874"/>
    </source>
</evidence>
<reference evidence="6" key="1">
    <citation type="submission" date="2015-10" db="EMBL/GenBank/DDBJ databases">
        <title>Metagenome-Assembled Genomes uncover a global brackish microbiome.</title>
        <authorList>
            <person name="Hugerth L.W."/>
            <person name="Larsson J."/>
            <person name="Alneberg J."/>
            <person name="Lindh M.V."/>
            <person name="Legrand C."/>
            <person name="Pinhassi J."/>
            <person name="Andersson A."/>
        </authorList>
    </citation>
    <scope>NUCLEOTIDE SEQUENCE [LARGE SCALE GENOMIC DNA]</scope>
</reference>
<gene>
    <name evidence="5" type="ORF">ABR63_03510</name>
</gene>
<dbReference type="Gene3D" id="1.10.1040.10">
    <property type="entry name" value="N-(1-d-carboxylethyl)-l-norvaline Dehydrogenase, domain 2"/>
    <property type="match status" value="2"/>
</dbReference>
<dbReference type="PANTHER" id="PTHR48075:SF5">
    <property type="entry name" value="3-HYDROXYBUTYRYL-COA DEHYDROGENASE"/>
    <property type="match status" value="1"/>
</dbReference>
<dbReference type="EMBL" id="LIAV01000019">
    <property type="protein sequence ID" value="KRO41178.1"/>
    <property type="molecule type" value="Genomic_DNA"/>
</dbReference>
<feature type="site" description="Important for catalytic activity" evidence="2">
    <location>
        <position position="130"/>
    </location>
</feature>
<dbReference type="SUPFAM" id="SSF51735">
    <property type="entry name" value="NAD(P)-binding Rossmann-fold domains"/>
    <property type="match status" value="1"/>
</dbReference>
<name>A0A0R2Q042_9GAMM</name>
<proteinExistence type="predicted"/>
<accession>A0A0R2Q042</accession>
<dbReference type="SUPFAM" id="SSF48179">
    <property type="entry name" value="6-phosphogluconate dehydrogenase C-terminal domain-like"/>
    <property type="match status" value="2"/>
</dbReference>
<dbReference type="InterPro" id="IPR008927">
    <property type="entry name" value="6-PGluconate_DH-like_C_sf"/>
</dbReference>